<keyword evidence="8" id="KW-0131">Cell cycle</keyword>
<dbReference type="Gene3D" id="3.65.10.10">
    <property type="entry name" value="Enolpyruvate transferase domain"/>
    <property type="match status" value="2"/>
</dbReference>
<dbReference type="GO" id="GO:0071555">
    <property type="term" value="P:cell wall organization"/>
    <property type="evidence" value="ECO:0007669"/>
    <property type="project" value="UniProtKB-KW"/>
</dbReference>
<evidence type="ECO:0000256" key="6">
    <source>
        <dbReference type="ARBA" id="ARBA00022960"/>
    </source>
</evidence>
<feature type="domain" description="Enolpyruvate transferase" evidence="15">
    <location>
        <begin position="1"/>
        <end position="362"/>
    </location>
</feature>
<evidence type="ECO:0000256" key="7">
    <source>
        <dbReference type="ARBA" id="ARBA00022984"/>
    </source>
</evidence>
<evidence type="ECO:0000256" key="14">
    <source>
        <dbReference type="NCBIfam" id="TIGR01072"/>
    </source>
</evidence>
<organism evidence="16 17">
    <name type="scientific">Candidatus Doudnabacteria bacterium RIFCSPHIGHO2_01_52_17</name>
    <dbReference type="NCBI Taxonomy" id="1817820"/>
    <lineage>
        <taxon>Bacteria</taxon>
        <taxon>Candidatus Doudnaibacteriota</taxon>
    </lineage>
</organism>
<evidence type="ECO:0000313" key="16">
    <source>
        <dbReference type="EMBL" id="OGE75991.1"/>
    </source>
</evidence>
<sequence length="373" mass="40753">DVFRTLDLLGDLGVRSKKTGERSVELDSRTLGGATLKKDIAERFRGSIVLAGPLLTRRKKIYFPHPGGCVIGKRPIDIFLEGWKALGAKIKASGSGYEVRADKLKGADFTFRNISVTATETLMMTAVMAEGKTILRNVALEPEIPSLAEFLNESGAKIKGAGTPTIEITGTGGRLLKAPRPFRVIPDRIEAGDFLILGAALGSKIKVTNCNPEHLTALTAALEAAGAKIRRGKDWIAVSRPGVLRSVDVKTREYPWFVTDLQAPFAVLMTQAKGQSMIFETVFDGRLNYIEDLNRMGAMITQCDPHRILINGPTALRGREIESPDLRAGLAFVIAALIAKGESKIKNVYQIDRGYEKIEERLQKLGANIKRID</sequence>
<dbReference type="InterPro" id="IPR013792">
    <property type="entry name" value="RNA3'P_cycl/enolpyr_Trfase_a/b"/>
</dbReference>
<evidence type="ECO:0000256" key="10">
    <source>
        <dbReference type="ARBA" id="ARBA00038367"/>
    </source>
</evidence>
<keyword evidence="9" id="KW-0961">Cell wall biogenesis/degradation</keyword>
<dbReference type="GO" id="GO:0009252">
    <property type="term" value="P:peptidoglycan biosynthetic process"/>
    <property type="evidence" value="ECO:0007669"/>
    <property type="project" value="UniProtKB-UniRule"/>
</dbReference>
<dbReference type="NCBIfam" id="TIGR01072">
    <property type="entry name" value="murA"/>
    <property type="match status" value="1"/>
</dbReference>
<accession>A0A1F5NE72</accession>
<dbReference type="CDD" id="cd01555">
    <property type="entry name" value="UdpNAET"/>
    <property type="match status" value="1"/>
</dbReference>
<dbReference type="InterPro" id="IPR001986">
    <property type="entry name" value="Enolpyruvate_Tfrase_dom"/>
</dbReference>
<dbReference type="InterPro" id="IPR050068">
    <property type="entry name" value="MurA_subfamily"/>
</dbReference>
<keyword evidence="7" id="KW-0573">Peptidoglycan synthesis</keyword>
<evidence type="ECO:0000256" key="11">
    <source>
        <dbReference type="ARBA" id="ARBA00039108"/>
    </source>
</evidence>
<reference evidence="16 17" key="1">
    <citation type="journal article" date="2016" name="Nat. Commun.">
        <title>Thousands of microbial genomes shed light on interconnected biogeochemical processes in an aquifer system.</title>
        <authorList>
            <person name="Anantharaman K."/>
            <person name="Brown C.T."/>
            <person name="Hug L.A."/>
            <person name="Sharon I."/>
            <person name="Castelle C.J."/>
            <person name="Probst A.J."/>
            <person name="Thomas B.C."/>
            <person name="Singh A."/>
            <person name="Wilkins M.J."/>
            <person name="Karaoz U."/>
            <person name="Brodie E.L."/>
            <person name="Williams K.H."/>
            <person name="Hubbard S.S."/>
            <person name="Banfield J.F."/>
        </authorList>
    </citation>
    <scope>NUCLEOTIDE SEQUENCE [LARGE SCALE GENOMIC DNA]</scope>
</reference>
<name>A0A1F5NE72_9BACT</name>
<dbReference type="Proteomes" id="UP000176547">
    <property type="component" value="Unassembled WGS sequence"/>
</dbReference>
<keyword evidence="6" id="KW-0133">Cell shape</keyword>
<comment type="caution">
    <text evidence="16">The sequence shown here is derived from an EMBL/GenBank/DDBJ whole genome shotgun (WGS) entry which is preliminary data.</text>
</comment>
<dbReference type="EMBL" id="MFEG01000020">
    <property type="protein sequence ID" value="OGE75991.1"/>
    <property type="molecule type" value="Genomic_DNA"/>
</dbReference>
<comment type="catalytic activity">
    <reaction evidence="13">
        <text>phosphoenolpyruvate + UDP-N-acetyl-alpha-D-glucosamine = UDP-N-acetyl-3-O-(1-carboxyvinyl)-alpha-D-glucosamine + phosphate</text>
        <dbReference type="Rhea" id="RHEA:18681"/>
        <dbReference type="ChEBI" id="CHEBI:43474"/>
        <dbReference type="ChEBI" id="CHEBI:57705"/>
        <dbReference type="ChEBI" id="CHEBI:58702"/>
        <dbReference type="ChEBI" id="CHEBI:68483"/>
        <dbReference type="EC" id="2.5.1.7"/>
    </reaction>
</comment>
<evidence type="ECO:0000313" key="17">
    <source>
        <dbReference type="Proteomes" id="UP000176547"/>
    </source>
</evidence>
<dbReference type="GO" id="GO:0019277">
    <property type="term" value="P:UDP-N-acetylgalactosamine biosynthetic process"/>
    <property type="evidence" value="ECO:0007669"/>
    <property type="project" value="InterPro"/>
</dbReference>
<dbReference type="EC" id="2.5.1.7" evidence="11 14"/>
<evidence type="ECO:0000256" key="4">
    <source>
        <dbReference type="ARBA" id="ARBA00022618"/>
    </source>
</evidence>
<keyword evidence="4" id="KW-0132">Cell division</keyword>
<dbReference type="PANTHER" id="PTHR43783:SF1">
    <property type="entry name" value="UDP-N-ACETYLGLUCOSAMINE 1-CARBOXYVINYLTRANSFERASE"/>
    <property type="match status" value="1"/>
</dbReference>
<dbReference type="Pfam" id="PF00275">
    <property type="entry name" value="EPSP_synthase"/>
    <property type="match status" value="1"/>
</dbReference>
<evidence type="ECO:0000256" key="12">
    <source>
        <dbReference type="ARBA" id="ARBA00039754"/>
    </source>
</evidence>
<proteinExistence type="inferred from homology"/>
<evidence type="ECO:0000256" key="1">
    <source>
        <dbReference type="ARBA" id="ARBA00004496"/>
    </source>
</evidence>
<dbReference type="AlphaFoldDB" id="A0A1F5NE72"/>
<keyword evidence="5 16" id="KW-0808">Transferase</keyword>
<evidence type="ECO:0000256" key="8">
    <source>
        <dbReference type="ARBA" id="ARBA00023306"/>
    </source>
</evidence>
<dbReference type="GO" id="GO:0008360">
    <property type="term" value="P:regulation of cell shape"/>
    <property type="evidence" value="ECO:0007669"/>
    <property type="project" value="UniProtKB-KW"/>
</dbReference>
<gene>
    <name evidence="16" type="ORF">A3K06_00520</name>
</gene>
<dbReference type="GO" id="GO:0005737">
    <property type="term" value="C:cytoplasm"/>
    <property type="evidence" value="ECO:0007669"/>
    <property type="project" value="UniProtKB-SubCell"/>
</dbReference>
<comment type="similarity">
    <text evidence="10">Belongs to the EPSP synthase family. MurA subfamily.</text>
</comment>
<comment type="subcellular location">
    <subcellularLocation>
        <location evidence="1">Cytoplasm</location>
    </subcellularLocation>
</comment>
<comment type="pathway">
    <text evidence="2">Cell wall biogenesis; peptidoglycan biosynthesis.</text>
</comment>
<dbReference type="NCBIfam" id="NF006873">
    <property type="entry name" value="PRK09369.1"/>
    <property type="match status" value="1"/>
</dbReference>
<dbReference type="GO" id="GO:0051301">
    <property type="term" value="P:cell division"/>
    <property type="evidence" value="ECO:0007669"/>
    <property type="project" value="UniProtKB-KW"/>
</dbReference>
<protein>
    <recommendedName>
        <fullName evidence="12 14">UDP-N-acetylglucosamine 1-carboxyvinyltransferase</fullName>
        <ecNumber evidence="11 14">2.5.1.7</ecNumber>
    </recommendedName>
</protein>
<evidence type="ECO:0000256" key="2">
    <source>
        <dbReference type="ARBA" id="ARBA00004752"/>
    </source>
</evidence>
<dbReference type="InterPro" id="IPR036968">
    <property type="entry name" value="Enolpyruvate_Tfrase_sf"/>
</dbReference>
<evidence type="ECO:0000256" key="5">
    <source>
        <dbReference type="ARBA" id="ARBA00022679"/>
    </source>
</evidence>
<evidence type="ECO:0000259" key="15">
    <source>
        <dbReference type="Pfam" id="PF00275"/>
    </source>
</evidence>
<dbReference type="PANTHER" id="PTHR43783">
    <property type="entry name" value="UDP-N-ACETYLGLUCOSAMINE 1-CARBOXYVINYLTRANSFERASE"/>
    <property type="match status" value="1"/>
</dbReference>
<dbReference type="GO" id="GO:0008760">
    <property type="term" value="F:UDP-N-acetylglucosamine 1-carboxyvinyltransferase activity"/>
    <property type="evidence" value="ECO:0007669"/>
    <property type="project" value="UniProtKB-UniRule"/>
</dbReference>
<dbReference type="InterPro" id="IPR005750">
    <property type="entry name" value="UDP_GlcNAc_COvinyl_MurA"/>
</dbReference>
<evidence type="ECO:0000256" key="3">
    <source>
        <dbReference type="ARBA" id="ARBA00022490"/>
    </source>
</evidence>
<evidence type="ECO:0000256" key="9">
    <source>
        <dbReference type="ARBA" id="ARBA00023316"/>
    </source>
</evidence>
<dbReference type="SUPFAM" id="SSF55205">
    <property type="entry name" value="EPT/RTPC-like"/>
    <property type="match status" value="1"/>
</dbReference>
<feature type="non-terminal residue" evidence="16">
    <location>
        <position position="1"/>
    </location>
</feature>
<keyword evidence="3" id="KW-0963">Cytoplasm</keyword>
<evidence type="ECO:0000256" key="13">
    <source>
        <dbReference type="ARBA" id="ARBA00047527"/>
    </source>
</evidence>